<proteinExistence type="predicted"/>
<feature type="compositionally biased region" description="Basic and acidic residues" evidence="1">
    <location>
        <begin position="178"/>
        <end position="195"/>
    </location>
</feature>
<feature type="compositionally biased region" description="Low complexity" evidence="1">
    <location>
        <begin position="605"/>
        <end position="616"/>
    </location>
</feature>
<accession>A0A1R1PHF8</accession>
<protein>
    <submittedName>
        <fullName evidence="2">Uncharacterized protein</fullName>
    </submittedName>
</protein>
<feature type="compositionally biased region" description="Basic and acidic residues" evidence="1">
    <location>
        <begin position="205"/>
        <end position="217"/>
    </location>
</feature>
<keyword evidence="3" id="KW-1185">Reference proteome</keyword>
<feature type="compositionally biased region" description="Low complexity" evidence="1">
    <location>
        <begin position="321"/>
        <end position="349"/>
    </location>
</feature>
<evidence type="ECO:0000256" key="1">
    <source>
        <dbReference type="SAM" id="MobiDB-lite"/>
    </source>
</evidence>
<feature type="compositionally biased region" description="Polar residues" evidence="1">
    <location>
        <begin position="726"/>
        <end position="737"/>
    </location>
</feature>
<evidence type="ECO:0000313" key="2">
    <source>
        <dbReference type="EMBL" id="OMH80377.1"/>
    </source>
</evidence>
<reference evidence="3" key="1">
    <citation type="submission" date="2017-01" db="EMBL/GenBank/DDBJ databases">
        <authorList>
            <person name="Wang Y."/>
            <person name="White M."/>
            <person name="Kvist S."/>
            <person name="Moncalvo J.-M."/>
        </authorList>
    </citation>
    <scope>NUCLEOTIDE SEQUENCE [LARGE SCALE GENOMIC DNA]</scope>
    <source>
        <strain evidence="3">COL-18-3</strain>
    </source>
</reference>
<dbReference type="AlphaFoldDB" id="A0A1R1PHF8"/>
<comment type="caution">
    <text evidence="2">The sequence shown here is derived from an EMBL/GenBank/DDBJ whole genome shotgun (WGS) entry which is preliminary data.</text>
</comment>
<dbReference type="Proteomes" id="UP000188320">
    <property type="component" value="Unassembled WGS sequence"/>
</dbReference>
<name>A0A1R1PHF8_ZANCU</name>
<sequence length="893" mass="95776">MMDILFLKANDTGGIYEDMLYYGGDEEDIPFVESSTGTDFNGSLATSATETADAIVEPTDKLISGGSTENINAGGVVKTSSFINKVSSIRSRVNKILTDKSLSTVRTEPSNVIPSEGKKSVITGHLVQDKQQEQIIKSMLKERDNRKRTNSNVSAISLEDDQAASKLHQKSSESMFSDSDKKSKDEPKNQAREDAYYLAGSSGTESRRSVLKDTTTKDNARTESIIKNKTIVSPNKIQQDASIIQDVVDQYASVKPIQSGPESSASKAVDTKVLTKPRKAAITLANANAGVDVDVNTNTPTNPIINQTIKQTVNQTLNQDTNPTVNTKSNSSSSSSSTSSTPFPSSISTTTTLVGNAAERAVTDTKNHLTDSSRPNTVDRISQKLEMARKGKMSDADGFSARLRAKNQLLASLKSTTATKIPSDDDDNISINTTASTSTSSSTDSKRSVFGKTKHGISGLFSAGKSKLRSKNSNITNPTINEGTKNDSMYLKTKKIDHATHVEDQVGHKDHFLGDSEFKLPDPKISNPPNTQQLKDKSMNHDGTPAIVNMDINTTKPTTSQSQQGTLRPSHIHDSSDTPEASLEHPPSSLATTPPKVTAAFPPINTDSSNTGTDTNAPTSDITKNNVGEPATPKLPVNQVGYTPVSISFQKQPDQPPTTDVSQPSLPFPDTHLRRTFDLSSLPALDAALPKYPSRSVHAARNNSVDRTGKAAYTYPTDTPALAAKSGSQLSNSTSPRSPLLIASHNSPNTDHPFFGGSNSLYSYPSASSKKSSLRSSLDYTASPSLTSNVFSSSTYSDRSPLNSVKVDDITNFERLMSQPHQNPGSRNRSVVLDFDVHSTPQNTISGGGGGTNDGLKINNNSDAINKTLDSNGKEKKVLGSYSVLLQPLPRLE</sequence>
<feature type="compositionally biased region" description="Basic and acidic residues" evidence="1">
    <location>
        <begin position="512"/>
        <end position="522"/>
    </location>
</feature>
<feature type="region of interest" description="Disordered" evidence="1">
    <location>
        <begin position="318"/>
        <end position="349"/>
    </location>
</feature>
<feature type="compositionally biased region" description="Polar residues" evidence="1">
    <location>
        <begin position="617"/>
        <end position="626"/>
    </location>
</feature>
<feature type="region of interest" description="Disordered" evidence="1">
    <location>
        <begin position="512"/>
        <end position="639"/>
    </location>
</feature>
<evidence type="ECO:0000313" key="3">
    <source>
        <dbReference type="Proteomes" id="UP000188320"/>
    </source>
</evidence>
<feature type="region of interest" description="Disordered" evidence="1">
    <location>
        <begin position="422"/>
        <end position="450"/>
    </location>
</feature>
<feature type="compositionally biased region" description="Polar residues" evidence="1">
    <location>
        <begin position="551"/>
        <end position="567"/>
    </location>
</feature>
<feature type="region of interest" description="Disordered" evidence="1">
    <location>
        <begin position="720"/>
        <end position="747"/>
    </location>
</feature>
<feature type="compositionally biased region" description="Low complexity" evidence="1">
    <location>
        <begin position="429"/>
        <end position="443"/>
    </location>
</feature>
<dbReference type="EMBL" id="LSSK01001208">
    <property type="protein sequence ID" value="OMH80377.1"/>
    <property type="molecule type" value="Genomic_DNA"/>
</dbReference>
<organism evidence="2 3">
    <name type="scientific">Zancudomyces culisetae</name>
    <name type="common">Gut fungus</name>
    <name type="synonym">Smittium culisetae</name>
    <dbReference type="NCBI Taxonomy" id="1213189"/>
    <lineage>
        <taxon>Eukaryota</taxon>
        <taxon>Fungi</taxon>
        <taxon>Fungi incertae sedis</taxon>
        <taxon>Zoopagomycota</taxon>
        <taxon>Kickxellomycotina</taxon>
        <taxon>Harpellomycetes</taxon>
        <taxon>Harpellales</taxon>
        <taxon>Legeriomycetaceae</taxon>
        <taxon>Zancudomyces</taxon>
    </lineage>
</organism>
<feature type="region of interest" description="Disordered" evidence="1">
    <location>
        <begin position="363"/>
        <end position="382"/>
    </location>
</feature>
<gene>
    <name evidence="2" type="ORF">AX774_g6189</name>
</gene>
<feature type="region of interest" description="Disordered" evidence="1">
    <location>
        <begin position="142"/>
        <end position="217"/>
    </location>
</feature>
<feature type="region of interest" description="Disordered" evidence="1">
    <location>
        <begin position="839"/>
        <end position="859"/>
    </location>
</feature>